<feature type="transmembrane region" description="Helical" evidence="1">
    <location>
        <begin position="20"/>
        <end position="38"/>
    </location>
</feature>
<evidence type="ECO:0000256" key="1">
    <source>
        <dbReference type="SAM" id="Phobius"/>
    </source>
</evidence>
<evidence type="ECO:0000313" key="3">
    <source>
        <dbReference type="Proteomes" id="UP000824241"/>
    </source>
</evidence>
<reference evidence="2" key="2">
    <citation type="journal article" date="2021" name="PeerJ">
        <title>Extensive microbial diversity within the chicken gut microbiome revealed by metagenomics and culture.</title>
        <authorList>
            <person name="Gilroy R."/>
            <person name="Ravi A."/>
            <person name="Getino M."/>
            <person name="Pursley I."/>
            <person name="Horton D.L."/>
            <person name="Alikhan N.F."/>
            <person name="Baker D."/>
            <person name="Gharbi K."/>
            <person name="Hall N."/>
            <person name="Watson M."/>
            <person name="Adriaenssens E.M."/>
            <person name="Foster-Nyarko E."/>
            <person name="Jarju S."/>
            <person name="Secka A."/>
            <person name="Antonio M."/>
            <person name="Oren A."/>
            <person name="Chaudhuri R.R."/>
            <person name="La Ragione R."/>
            <person name="Hildebrand F."/>
            <person name="Pallen M.J."/>
        </authorList>
    </citation>
    <scope>NUCLEOTIDE SEQUENCE</scope>
    <source>
        <strain evidence="2">CHK189-12415</strain>
    </source>
</reference>
<keyword evidence="1" id="KW-1133">Transmembrane helix</keyword>
<keyword evidence="1" id="KW-0812">Transmembrane</keyword>
<reference evidence="2" key="1">
    <citation type="submission" date="2020-10" db="EMBL/GenBank/DDBJ databases">
        <authorList>
            <person name="Gilroy R."/>
        </authorList>
    </citation>
    <scope>NUCLEOTIDE SEQUENCE</scope>
    <source>
        <strain evidence="2">CHK189-12415</strain>
    </source>
</reference>
<dbReference type="Pfam" id="PF09551">
    <property type="entry name" value="Spore_II_R"/>
    <property type="match status" value="1"/>
</dbReference>
<name>A0A9D1DZ09_9FIRM</name>
<dbReference type="AlphaFoldDB" id="A0A9D1DZ09"/>
<protein>
    <submittedName>
        <fullName evidence="2">Stage II sporulation protein R</fullName>
    </submittedName>
</protein>
<keyword evidence="1" id="KW-0472">Membrane</keyword>
<dbReference type="Proteomes" id="UP000824241">
    <property type="component" value="Unassembled WGS sequence"/>
</dbReference>
<dbReference type="InterPro" id="IPR014202">
    <property type="entry name" value="Spore_II_R"/>
</dbReference>
<evidence type="ECO:0000313" key="2">
    <source>
        <dbReference type="EMBL" id="HIR61640.1"/>
    </source>
</evidence>
<dbReference type="EMBL" id="DVHA01000285">
    <property type="protein sequence ID" value="HIR61640.1"/>
    <property type="molecule type" value="Genomic_DNA"/>
</dbReference>
<proteinExistence type="predicted"/>
<accession>A0A9D1DZ09</accession>
<gene>
    <name evidence="2" type="ORF">IAB37_08715</name>
</gene>
<organism evidence="2 3">
    <name type="scientific">Candidatus Faecivivens stercoravium</name>
    <dbReference type="NCBI Taxonomy" id="2840803"/>
    <lineage>
        <taxon>Bacteria</taxon>
        <taxon>Bacillati</taxon>
        <taxon>Bacillota</taxon>
        <taxon>Clostridia</taxon>
        <taxon>Eubacteriales</taxon>
        <taxon>Oscillospiraceae</taxon>
        <taxon>Oscillospiraceae incertae sedis</taxon>
        <taxon>Candidatus Faecivivens</taxon>
    </lineage>
</organism>
<comment type="caution">
    <text evidence="2">The sequence shown here is derived from an EMBL/GenBank/DDBJ whole genome shotgun (WGS) entry which is preliminary data.</text>
</comment>
<sequence length="225" mass="24524">MSLKLYIPGLKRRVYRALPVLAGLLTMLLCCLLGGMLYSGGRFWAGCEAVYEDTLRLHIRAASDSESDQARKLLVRDALVEETAALTETAGSKPAAEKILRDSLPALRQLAIKTLEASGSYDPVSVSLAPAWFNTRRYDTSAGTLTLPAGRYDALVVTIGEGEGHNWWCVLYPSLCLPAASEGAVALYSEAEQAVVEEGYDLKFWVVEAFMRVAAWLSGEEMAAR</sequence>